<sequence length="144" mass="15801">MKLEHWIIVVFLALCAGMTGVFVAGNWAATHPVETASGLHELVHHDLDLSADQGAELELIEHRFAAKKAELEQKLRAANLALAGAMEADKSYSPAVQAAIDDFHTAMGELQKVTIEHVFEVREILTEEQAIVFDAEVVRSLTEL</sequence>
<proteinExistence type="predicted"/>
<evidence type="ECO:0000313" key="2">
    <source>
        <dbReference type="Proteomes" id="UP000024547"/>
    </source>
</evidence>
<dbReference type="RefSeq" id="WP_035550520.1">
    <property type="nucleotide sequence ID" value="NZ_AWFH01000011.1"/>
</dbReference>
<keyword evidence="2" id="KW-1185">Reference proteome</keyword>
<dbReference type="STRING" id="1280948.HY36_16145"/>
<protein>
    <recommendedName>
        <fullName evidence="3">Heavy metal resistance protein</fullName>
    </recommendedName>
</protein>
<dbReference type="InterPro" id="IPR025961">
    <property type="entry name" value="Metal_resist"/>
</dbReference>
<dbReference type="Gene3D" id="1.20.120.1490">
    <property type="match status" value="1"/>
</dbReference>
<comment type="caution">
    <text evidence="1">The sequence shown here is derived from an EMBL/GenBank/DDBJ whole genome shotgun (WGS) entry which is preliminary data.</text>
</comment>
<evidence type="ECO:0008006" key="3">
    <source>
        <dbReference type="Google" id="ProtNLM"/>
    </source>
</evidence>
<evidence type="ECO:0000313" key="1">
    <source>
        <dbReference type="EMBL" id="KCZ62019.1"/>
    </source>
</evidence>
<dbReference type="PATRIC" id="fig|1280948.3.peg.1456"/>
<gene>
    <name evidence="1" type="ORF">HY36_16145</name>
</gene>
<name>A0A059E261_9PROT</name>
<accession>A0A059E261</accession>
<dbReference type="Pfam" id="PF13801">
    <property type="entry name" value="Metal_resist"/>
    <property type="match status" value="1"/>
</dbReference>
<organism evidence="1 2">
    <name type="scientific">Hyphomonas atlantica</name>
    <dbReference type="NCBI Taxonomy" id="1280948"/>
    <lineage>
        <taxon>Bacteria</taxon>
        <taxon>Pseudomonadati</taxon>
        <taxon>Pseudomonadota</taxon>
        <taxon>Alphaproteobacteria</taxon>
        <taxon>Hyphomonadales</taxon>
        <taxon>Hyphomonadaceae</taxon>
        <taxon>Hyphomonas</taxon>
    </lineage>
</organism>
<reference evidence="1 2" key="1">
    <citation type="journal article" date="2014" name="Antonie Van Leeuwenhoek">
        <title>Hyphomonas beringensis sp. nov. and Hyphomonas chukchiensis sp. nov., isolated from surface seawater of the Bering Sea and Chukchi Sea.</title>
        <authorList>
            <person name="Li C."/>
            <person name="Lai Q."/>
            <person name="Li G."/>
            <person name="Dong C."/>
            <person name="Wang J."/>
            <person name="Liao Y."/>
            <person name="Shao Z."/>
        </authorList>
    </citation>
    <scope>NUCLEOTIDE SEQUENCE [LARGE SCALE GENOMIC DNA]</scope>
    <source>
        <strain evidence="1 2">22II1-22F38</strain>
    </source>
</reference>
<dbReference type="EMBL" id="AWFH01000011">
    <property type="protein sequence ID" value="KCZ62019.1"/>
    <property type="molecule type" value="Genomic_DNA"/>
</dbReference>
<dbReference type="eggNOG" id="COG3678">
    <property type="taxonomic scope" value="Bacteria"/>
</dbReference>
<dbReference type="OrthoDB" id="7450844at2"/>
<dbReference type="Proteomes" id="UP000024547">
    <property type="component" value="Unassembled WGS sequence"/>
</dbReference>
<dbReference type="AlphaFoldDB" id="A0A059E261"/>